<evidence type="ECO:0000256" key="1">
    <source>
        <dbReference type="SAM" id="MobiDB-lite"/>
    </source>
</evidence>
<proteinExistence type="predicted"/>
<dbReference type="AlphaFoldDB" id="A0A0T7F965"/>
<gene>
    <name evidence="2" type="ORF">NGAL_HAMBI1145_03610</name>
    <name evidence="3" type="ORF">NGAL_HAMBI1189_04430</name>
</gene>
<dbReference type="RefSeq" id="WP_172716950.1">
    <property type="nucleotide sequence ID" value="NZ_CCRH01000001.1"/>
</dbReference>
<evidence type="ECO:0000313" key="2">
    <source>
        <dbReference type="EMBL" id="CDZ31598.1"/>
    </source>
</evidence>
<evidence type="ECO:0000313" key="4">
    <source>
        <dbReference type="Proteomes" id="UP000039660"/>
    </source>
</evidence>
<evidence type="ECO:0000313" key="3">
    <source>
        <dbReference type="EMBL" id="CDZ44532.1"/>
    </source>
</evidence>
<dbReference type="Proteomes" id="UP000046176">
    <property type="component" value="Unassembled WGS sequence"/>
</dbReference>
<organism evidence="2 5">
    <name type="scientific">Neorhizobium galegae bv. officinalis</name>
    <dbReference type="NCBI Taxonomy" id="323656"/>
    <lineage>
        <taxon>Bacteria</taxon>
        <taxon>Pseudomonadati</taxon>
        <taxon>Pseudomonadota</taxon>
        <taxon>Alphaproteobacteria</taxon>
        <taxon>Hyphomicrobiales</taxon>
        <taxon>Rhizobiaceae</taxon>
        <taxon>Rhizobium/Agrobacterium group</taxon>
        <taxon>Neorhizobium</taxon>
    </lineage>
</organism>
<dbReference type="EMBL" id="CCRK01000001">
    <property type="protein sequence ID" value="CDZ44532.1"/>
    <property type="molecule type" value="Genomic_DNA"/>
</dbReference>
<name>A0A0T7F965_NEOGA</name>
<sequence length="46" mass="4689">MAKGQVRSNRETRKPKKDKAAAATAAPAGAQVKLAGSGLTLGKKPK</sequence>
<reference evidence="4 5" key="1">
    <citation type="submission" date="2014-08" db="EMBL/GenBank/DDBJ databases">
        <authorList>
            <person name="Chen Y.-H."/>
        </authorList>
    </citation>
    <scope>NUCLEOTIDE SEQUENCE [LARGE SCALE GENOMIC DNA]</scope>
</reference>
<feature type="region of interest" description="Disordered" evidence="1">
    <location>
        <begin position="1"/>
        <end position="29"/>
    </location>
</feature>
<evidence type="ECO:0000313" key="5">
    <source>
        <dbReference type="Proteomes" id="UP000046176"/>
    </source>
</evidence>
<dbReference type="Proteomes" id="UP000039660">
    <property type="component" value="Unassembled WGS sequence"/>
</dbReference>
<protein>
    <submittedName>
        <fullName evidence="2">Uncharacterized protein</fullName>
    </submittedName>
</protein>
<dbReference type="EMBL" id="CCRH01000001">
    <property type="protein sequence ID" value="CDZ31598.1"/>
    <property type="molecule type" value="Genomic_DNA"/>
</dbReference>
<accession>A0A0T7F965</accession>